<sequence length="83" mass="8776">MKKLTLKKIQIAAIGNVHQIIGKSENSNTDTICDNTGNNSITCLTNCEGCNNTTNIFSPCTATTPGATRQNGSAKTKESNCLI</sequence>
<proteinExistence type="predicted"/>
<keyword evidence="2" id="KW-1185">Reference proteome</keyword>
<organism evidence="1 2">
    <name type="scientific">Kordia aestuariivivens</name>
    <dbReference type="NCBI Taxonomy" id="2759037"/>
    <lineage>
        <taxon>Bacteria</taxon>
        <taxon>Pseudomonadati</taxon>
        <taxon>Bacteroidota</taxon>
        <taxon>Flavobacteriia</taxon>
        <taxon>Flavobacteriales</taxon>
        <taxon>Flavobacteriaceae</taxon>
        <taxon>Kordia</taxon>
    </lineage>
</organism>
<name>A0ABR7QAR1_9FLAO</name>
<accession>A0ABR7QAR1</accession>
<dbReference type="Proteomes" id="UP000619238">
    <property type="component" value="Unassembled WGS sequence"/>
</dbReference>
<dbReference type="EMBL" id="JACGWS010000008">
    <property type="protein sequence ID" value="MBC8755667.1"/>
    <property type="molecule type" value="Genomic_DNA"/>
</dbReference>
<evidence type="ECO:0000313" key="1">
    <source>
        <dbReference type="EMBL" id="MBC8755667.1"/>
    </source>
</evidence>
<reference evidence="1 2" key="1">
    <citation type="submission" date="2020-07" db="EMBL/GenBank/DDBJ databases">
        <title>Description of Kordia aestuariivivens sp. nov., isolated from a tidal flat.</title>
        <authorList>
            <person name="Park S."/>
            <person name="Yoon J.-H."/>
        </authorList>
    </citation>
    <scope>NUCLEOTIDE SEQUENCE [LARGE SCALE GENOMIC DNA]</scope>
    <source>
        <strain evidence="1 2">YSTF-M3</strain>
    </source>
</reference>
<gene>
    <name evidence="1" type="ORF">H2O64_13395</name>
</gene>
<evidence type="ECO:0000313" key="2">
    <source>
        <dbReference type="Proteomes" id="UP000619238"/>
    </source>
</evidence>
<dbReference type="RefSeq" id="WP_187562716.1">
    <property type="nucleotide sequence ID" value="NZ_JACGWS010000008.1"/>
</dbReference>
<protein>
    <submittedName>
        <fullName evidence="1">Uncharacterized protein</fullName>
    </submittedName>
</protein>
<comment type="caution">
    <text evidence="1">The sequence shown here is derived from an EMBL/GenBank/DDBJ whole genome shotgun (WGS) entry which is preliminary data.</text>
</comment>